<feature type="transmembrane region" description="Helical" evidence="2">
    <location>
        <begin position="48"/>
        <end position="70"/>
    </location>
</feature>
<dbReference type="PANTHER" id="PTHR28110:SF1">
    <property type="entry name" value="TRANSMEMBRANE PROTEIN"/>
    <property type="match status" value="1"/>
</dbReference>
<evidence type="ECO:0000313" key="4">
    <source>
        <dbReference type="EMBL" id="WVW78758.1"/>
    </source>
</evidence>
<dbReference type="AlphaFoldDB" id="A0A1B9G5X6"/>
<dbReference type="OrthoDB" id="4347at2759"/>
<evidence type="ECO:0000256" key="2">
    <source>
        <dbReference type="SAM" id="Phobius"/>
    </source>
</evidence>
<evidence type="ECO:0000313" key="3">
    <source>
        <dbReference type="EMBL" id="OCF26410.1"/>
    </source>
</evidence>
<dbReference type="KEGG" id="kbi:30208493"/>
<proteinExistence type="predicted"/>
<dbReference type="GO" id="GO:0005737">
    <property type="term" value="C:cytoplasm"/>
    <property type="evidence" value="ECO:0007669"/>
    <property type="project" value="TreeGrafter"/>
</dbReference>
<dbReference type="Proteomes" id="UP000092730">
    <property type="component" value="Chromosome 1"/>
</dbReference>
<keyword evidence="5" id="KW-1185">Reference proteome</keyword>
<sequence>MPSNMLPLPSSTSKRNRTYFPSLPTNHNLSSSQQVLQTLRSRTRLTNLAVFLLLLCLSSSLILNLNYLLLSSSSTFRPSSSTYRTTSSKGWDDLITPSQLRSGIPLSIETTIERDPRYSELNHLIMVPGHAIWLGHDADKVNENDDWILEPMQKGGSVRTYVKHIQRGVEELKRDNNALLIFSGGATRLPPSPPLPEAISYHNLAHALDLLPSTPISPSDGESKAPLSLNLRAATEEYALDSYENLLFSIARFKEVTDRYPERITVVGYGMKERRFTNLHRSALAFPLQNFTYIGINDDLPDLSKHYAGELKFGFKPFLNSPTGCHPPLSTKKLLRNPYIKYHPYHTSNPELLELFEWCPPLQSHRERDSLDEYEGVYGMSFGGWVPWNAGRMEGDEVTWGRERD</sequence>
<dbReference type="GeneID" id="30208493"/>
<dbReference type="InterPro" id="IPR055323">
    <property type="entry name" value="C57A10.07/YOR238W"/>
</dbReference>
<dbReference type="EMBL" id="KI894020">
    <property type="protein sequence ID" value="OCF26410.1"/>
    <property type="molecule type" value="Genomic_DNA"/>
</dbReference>
<dbReference type="RefSeq" id="XP_019047480.1">
    <property type="nucleotide sequence ID" value="XM_019190732.1"/>
</dbReference>
<accession>A0A1B9G5X6</accession>
<organism evidence="3">
    <name type="scientific">Kwoniella bestiolae CBS 10118</name>
    <dbReference type="NCBI Taxonomy" id="1296100"/>
    <lineage>
        <taxon>Eukaryota</taxon>
        <taxon>Fungi</taxon>
        <taxon>Dikarya</taxon>
        <taxon>Basidiomycota</taxon>
        <taxon>Agaricomycotina</taxon>
        <taxon>Tremellomycetes</taxon>
        <taxon>Tremellales</taxon>
        <taxon>Cryptococcaceae</taxon>
        <taxon>Kwoniella</taxon>
    </lineage>
</organism>
<protein>
    <submittedName>
        <fullName evidence="3">Cytoplasmic protein</fullName>
    </submittedName>
</protein>
<feature type="compositionally biased region" description="Polar residues" evidence="1">
    <location>
        <begin position="1"/>
        <end position="13"/>
    </location>
</feature>
<evidence type="ECO:0000313" key="5">
    <source>
        <dbReference type="Proteomes" id="UP000092730"/>
    </source>
</evidence>
<feature type="region of interest" description="Disordered" evidence="1">
    <location>
        <begin position="1"/>
        <end position="24"/>
    </location>
</feature>
<reference evidence="3" key="1">
    <citation type="submission" date="2013-07" db="EMBL/GenBank/DDBJ databases">
        <title>The Genome Sequence of Cryptococcus bestiolae CBS10118.</title>
        <authorList>
            <consortium name="The Broad Institute Genome Sequencing Platform"/>
            <person name="Cuomo C."/>
            <person name="Litvintseva A."/>
            <person name="Chen Y."/>
            <person name="Heitman J."/>
            <person name="Sun S."/>
            <person name="Springer D."/>
            <person name="Dromer F."/>
            <person name="Young S.K."/>
            <person name="Zeng Q."/>
            <person name="Gargeya S."/>
            <person name="Fitzgerald M."/>
            <person name="Abouelleil A."/>
            <person name="Alvarado L."/>
            <person name="Berlin A.M."/>
            <person name="Chapman S.B."/>
            <person name="Dewar J."/>
            <person name="Goldberg J."/>
            <person name="Griggs A."/>
            <person name="Gujja S."/>
            <person name="Hansen M."/>
            <person name="Howarth C."/>
            <person name="Imamovic A."/>
            <person name="Larimer J."/>
            <person name="McCowan C."/>
            <person name="Murphy C."/>
            <person name="Pearson M."/>
            <person name="Priest M."/>
            <person name="Roberts A."/>
            <person name="Saif S."/>
            <person name="Shea T."/>
            <person name="Sykes S."/>
            <person name="Wortman J."/>
            <person name="Nusbaum C."/>
            <person name="Birren B."/>
        </authorList>
    </citation>
    <scope>NUCLEOTIDE SEQUENCE [LARGE SCALE GENOMIC DNA]</scope>
    <source>
        <strain evidence="3">CBS 10118</strain>
    </source>
</reference>
<dbReference type="STRING" id="1296100.A0A1B9G5X6"/>
<keyword evidence="2" id="KW-1133">Transmembrane helix</keyword>
<gene>
    <name evidence="3" type="ORF">I302_04094</name>
    <name evidence="4" type="ORF">I302_100719</name>
</gene>
<dbReference type="EMBL" id="CP144541">
    <property type="protein sequence ID" value="WVW78758.1"/>
    <property type="molecule type" value="Genomic_DNA"/>
</dbReference>
<dbReference type="VEuPathDB" id="FungiDB:I302_04094"/>
<reference evidence="4" key="4">
    <citation type="submission" date="2024-02" db="EMBL/GenBank/DDBJ databases">
        <title>Comparative genomics of Cryptococcus and Kwoniella reveals pathogenesis evolution and contrasting modes of karyotype evolution via chromosome fusion or intercentromeric recombination.</title>
        <authorList>
            <person name="Coelho M.A."/>
            <person name="David-Palma M."/>
            <person name="Shea T."/>
            <person name="Bowers K."/>
            <person name="McGinley-Smith S."/>
            <person name="Mohammad A.W."/>
            <person name="Gnirke A."/>
            <person name="Yurkov A.M."/>
            <person name="Nowrousian M."/>
            <person name="Sun S."/>
            <person name="Cuomo C.A."/>
            <person name="Heitman J."/>
        </authorList>
    </citation>
    <scope>NUCLEOTIDE SEQUENCE</scope>
    <source>
        <strain evidence="4">CBS 10118</strain>
    </source>
</reference>
<reference evidence="4" key="2">
    <citation type="submission" date="2013-07" db="EMBL/GenBank/DDBJ databases">
        <authorList>
            <consortium name="The Broad Institute Genome Sequencing Platform"/>
            <person name="Cuomo C."/>
            <person name="Litvintseva A."/>
            <person name="Chen Y."/>
            <person name="Heitman J."/>
            <person name="Sun S."/>
            <person name="Springer D."/>
            <person name="Dromer F."/>
            <person name="Young S.K."/>
            <person name="Zeng Q."/>
            <person name="Gargeya S."/>
            <person name="Fitzgerald M."/>
            <person name="Abouelleil A."/>
            <person name="Alvarado L."/>
            <person name="Berlin A.M."/>
            <person name="Chapman S.B."/>
            <person name="Dewar J."/>
            <person name="Goldberg J."/>
            <person name="Griggs A."/>
            <person name="Gujja S."/>
            <person name="Hansen M."/>
            <person name="Howarth C."/>
            <person name="Imamovic A."/>
            <person name="Larimer J."/>
            <person name="McCowan C."/>
            <person name="Murphy C."/>
            <person name="Pearson M."/>
            <person name="Priest M."/>
            <person name="Roberts A."/>
            <person name="Saif S."/>
            <person name="Shea T."/>
            <person name="Sykes S."/>
            <person name="Wortman J."/>
            <person name="Nusbaum C."/>
            <person name="Birren B."/>
        </authorList>
    </citation>
    <scope>NUCLEOTIDE SEQUENCE</scope>
    <source>
        <strain evidence="4">CBS 10118</strain>
    </source>
</reference>
<name>A0A1B9G5X6_9TREE</name>
<reference evidence="3" key="3">
    <citation type="submission" date="2014-01" db="EMBL/GenBank/DDBJ databases">
        <title>Evolution of pathogenesis and genome organization in the Tremellales.</title>
        <authorList>
            <person name="Cuomo C."/>
            <person name="Litvintseva A."/>
            <person name="Heitman J."/>
            <person name="Chen Y."/>
            <person name="Sun S."/>
            <person name="Springer D."/>
            <person name="Dromer F."/>
            <person name="Young S."/>
            <person name="Zeng Q."/>
            <person name="Chapman S."/>
            <person name="Gujja S."/>
            <person name="Saif S."/>
            <person name="Birren B."/>
        </authorList>
    </citation>
    <scope>NUCLEOTIDE SEQUENCE</scope>
    <source>
        <strain evidence="3">CBS 10118</strain>
    </source>
</reference>
<keyword evidence="2" id="KW-0812">Transmembrane</keyword>
<dbReference type="PANTHER" id="PTHR28110">
    <property type="entry name" value="TRANSMEMBRANE PROTEIN"/>
    <property type="match status" value="1"/>
</dbReference>
<keyword evidence="2" id="KW-0472">Membrane</keyword>
<evidence type="ECO:0000256" key="1">
    <source>
        <dbReference type="SAM" id="MobiDB-lite"/>
    </source>
</evidence>